<evidence type="ECO:0000256" key="4">
    <source>
        <dbReference type="ARBA" id="ARBA00023136"/>
    </source>
</evidence>
<dbReference type="OrthoDB" id="8075495at2"/>
<proteinExistence type="predicted"/>
<name>A0A162T674_9CLOT</name>
<dbReference type="RefSeq" id="WP_066621648.1">
    <property type="nucleotide sequence ID" value="NZ_FQXL01000004.1"/>
</dbReference>
<organism evidence="6 7">
    <name type="scientific">Clostridium magnum DSM 2767</name>
    <dbReference type="NCBI Taxonomy" id="1121326"/>
    <lineage>
        <taxon>Bacteria</taxon>
        <taxon>Bacillati</taxon>
        <taxon>Bacillota</taxon>
        <taxon>Clostridia</taxon>
        <taxon>Eubacteriales</taxon>
        <taxon>Clostridiaceae</taxon>
        <taxon>Clostridium</taxon>
    </lineage>
</organism>
<accession>A0A162T674</accession>
<evidence type="ECO:0000313" key="7">
    <source>
        <dbReference type="Proteomes" id="UP000076603"/>
    </source>
</evidence>
<feature type="transmembrane region" description="Helical" evidence="5">
    <location>
        <begin position="72"/>
        <end position="93"/>
    </location>
</feature>
<keyword evidence="7" id="KW-1185">Reference proteome</keyword>
<evidence type="ECO:0000313" key="6">
    <source>
        <dbReference type="EMBL" id="KZL92284.1"/>
    </source>
</evidence>
<dbReference type="Proteomes" id="UP000076603">
    <property type="component" value="Unassembled WGS sequence"/>
</dbReference>
<dbReference type="EMBL" id="LWAE01000002">
    <property type="protein sequence ID" value="KZL92284.1"/>
    <property type="molecule type" value="Genomic_DNA"/>
</dbReference>
<evidence type="ECO:0000256" key="3">
    <source>
        <dbReference type="ARBA" id="ARBA00022989"/>
    </source>
</evidence>
<feature type="transmembrane region" description="Helical" evidence="5">
    <location>
        <begin position="243"/>
        <end position="260"/>
    </location>
</feature>
<feature type="transmembrane region" description="Helical" evidence="5">
    <location>
        <begin position="192"/>
        <end position="211"/>
    </location>
</feature>
<evidence type="ECO:0000256" key="2">
    <source>
        <dbReference type="ARBA" id="ARBA00022692"/>
    </source>
</evidence>
<feature type="transmembrane region" description="Helical" evidence="5">
    <location>
        <begin position="105"/>
        <end position="125"/>
    </location>
</feature>
<dbReference type="GO" id="GO:0005886">
    <property type="term" value="C:plasma membrane"/>
    <property type="evidence" value="ECO:0007669"/>
    <property type="project" value="TreeGrafter"/>
</dbReference>
<dbReference type="Pfam" id="PF02361">
    <property type="entry name" value="CbiQ"/>
    <property type="match status" value="1"/>
</dbReference>
<feature type="transmembrane region" description="Helical" evidence="5">
    <location>
        <begin position="21"/>
        <end position="37"/>
    </location>
</feature>
<dbReference type="CDD" id="cd16914">
    <property type="entry name" value="EcfT"/>
    <property type="match status" value="1"/>
</dbReference>
<protein>
    <submittedName>
        <fullName evidence="6">Energy-coupling factor transporter transmembrane protein EcfT</fullName>
    </submittedName>
</protein>
<gene>
    <name evidence="6" type="primary">ecfT_3</name>
    <name evidence="6" type="ORF">CLMAG_20930</name>
</gene>
<keyword evidence="4 5" id="KW-0472">Membrane</keyword>
<dbReference type="PANTHER" id="PTHR33514">
    <property type="entry name" value="PROTEIN ABCI12, CHLOROPLASTIC"/>
    <property type="match status" value="1"/>
</dbReference>
<dbReference type="PANTHER" id="PTHR33514:SF13">
    <property type="entry name" value="PROTEIN ABCI12, CHLOROPLASTIC"/>
    <property type="match status" value="1"/>
</dbReference>
<reference evidence="6 7" key="1">
    <citation type="submission" date="2016-04" db="EMBL/GenBank/DDBJ databases">
        <title>Genome sequence of Clostridium magnum DSM 2767.</title>
        <authorList>
            <person name="Poehlein A."/>
            <person name="Uhlig R."/>
            <person name="Fischer R."/>
            <person name="Bahl H."/>
            <person name="Daniel R."/>
        </authorList>
    </citation>
    <scope>NUCLEOTIDE SEQUENCE [LARGE SCALE GENOMIC DNA]</scope>
    <source>
        <strain evidence="6 7">DSM 2767</strain>
    </source>
</reference>
<evidence type="ECO:0000256" key="5">
    <source>
        <dbReference type="SAM" id="Phobius"/>
    </source>
</evidence>
<keyword evidence="3 5" id="KW-1133">Transmembrane helix</keyword>
<comment type="subcellular location">
    <subcellularLocation>
        <location evidence="1">Membrane</location>
        <topology evidence="1">Multi-pass membrane protein</topology>
    </subcellularLocation>
</comment>
<keyword evidence="2 5" id="KW-0812">Transmembrane</keyword>
<dbReference type="InterPro" id="IPR003339">
    <property type="entry name" value="ABC/ECF_trnsptr_transmembrane"/>
</dbReference>
<dbReference type="PATRIC" id="fig|1121326.3.peg.2084"/>
<dbReference type="AlphaFoldDB" id="A0A162T674"/>
<sequence length="261" mass="29671">MKEIKLGQYIRGTSLIHKLDPRAKIIYCLFIVCSTIINSDWLIILVNICTLILAIILSKINIFKFFFRMKSLLLIFMFTLFFQAILTQGEQLFHIWKLSFTKEGIYQGILTIFRLIAIYLCSTILTMTTSPMNLIFGLEVLFSPLKKLNIPINQLAMIISIALRFMPTIIEEVDNIKCAQKSRGAQFESGNLLVRLQSVLAVLIPILANSLQRANDLAVAMESRCYDCKSSSKVSYNVPYKRMDIIVIGGVIINLVVCFII</sequence>
<comment type="caution">
    <text evidence="6">The sequence shown here is derived from an EMBL/GenBank/DDBJ whole genome shotgun (WGS) entry which is preliminary data.</text>
</comment>
<evidence type="ECO:0000256" key="1">
    <source>
        <dbReference type="ARBA" id="ARBA00004141"/>
    </source>
</evidence>
<feature type="transmembrane region" description="Helical" evidence="5">
    <location>
        <begin position="43"/>
        <end position="60"/>
    </location>
</feature>
<dbReference type="STRING" id="1121326.CLMAG_20930"/>